<feature type="transmembrane region" description="Helical" evidence="8">
    <location>
        <begin position="173"/>
        <end position="193"/>
    </location>
</feature>
<keyword evidence="5 8" id="KW-0812">Transmembrane</keyword>
<dbReference type="PANTHER" id="PTHR42810">
    <property type="entry name" value="PURINE PERMEASE C1399.01C-RELATED"/>
    <property type="match status" value="1"/>
</dbReference>
<feature type="transmembrane region" description="Helical" evidence="8">
    <location>
        <begin position="326"/>
        <end position="349"/>
    </location>
</feature>
<evidence type="ECO:0000256" key="2">
    <source>
        <dbReference type="ARBA" id="ARBA00008821"/>
    </source>
</evidence>
<evidence type="ECO:0000313" key="9">
    <source>
        <dbReference type="EMBL" id="UYG16838.1"/>
    </source>
</evidence>
<evidence type="ECO:0000256" key="4">
    <source>
        <dbReference type="ARBA" id="ARBA00022475"/>
    </source>
</evidence>
<dbReference type="PANTHER" id="PTHR42810:SF4">
    <property type="entry name" value="URIC ACID TRANSPORTER UACT"/>
    <property type="match status" value="1"/>
</dbReference>
<dbReference type="InterPro" id="IPR006042">
    <property type="entry name" value="Xan_ur_permease"/>
</dbReference>
<feature type="transmembrane region" description="Helical" evidence="8">
    <location>
        <begin position="416"/>
        <end position="439"/>
    </location>
</feature>
<dbReference type="Pfam" id="PF00860">
    <property type="entry name" value="Xan_ur_permease"/>
    <property type="match status" value="1"/>
</dbReference>
<evidence type="ECO:0000256" key="8">
    <source>
        <dbReference type="SAM" id="Phobius"/>
    </source>
</evidence>
<evidence type="ECO:0000256" key="6">
    <source>
        <dbReference type="ARBA" id="ARBA00022989"/>
    </source>
</evidence>
<evidence type="ECO:0000256" key="3">
    <source>
        <dbReference type="ARBA" id="ARBA00022448"/>
    </source>
</evidence>
<feature type="transmembrane region" description="Helical" evidence="8">
    <location>
        <begin position="115"/>
        <end position="135"/>
    </location>
</feature>
<feature type="transmembrane region" description="Helical" evidence="8">
    <location>
        <begin position="200"/>
        <end position="219"/>
    </location>
</feature>
<feature type="transmembrane region" description="Helical" evidence="8">
    <location>
        <begin position="355"/>
        <end position="376"/>
    </location>
</feature>
<feature type="transmembrane region" description="Helical" evidence="8">
    <location>
        <begin position="388"/>
        <end position="410"/>
    </location>
</feature>
<evidence type="ECO:0000256" key="1">
    <source>
        <dbReference type="ARBA" id="ARBA00004651"/>
    </source>
</evidence>
<feature type="transmembrane region" description="Helical" evidence="8">
    <location>
        <begin position="142"/>
        <end position="167"/>
    </location>
</feature>
<accession>A0ABY6G0W7</accession>
<evidence type="ECO:0000313" key="10">
    <source>
        <dbReference type="Proteomes" id="UP001164305"/>
    </source>
</evidence>
<keyword evidence="6 8" id="KW-1133">Transmembrane helix</keyword>
<dbReference type="NCBIfam" id="TIGR03173">
    <property type="entry name" value="pbuX"/>
    <property type="match status" value="1"/>
</dbReference>
<proteinExistence type="inferred from homology"/>
<evidence type="ECO:0000256" key="7">
    <source>
        <dbReference type="ARBA" id="ARBA00023136"/>
    </source>
</evidence>
<dbReference type="NCBIfam" id="NF037981">
    <property type="entry name" value="NCS2_1"/>
    <property type="match status" value="1"/>
</dbReference>
<feature type="transmembrane region" description="Helical" evidence="8">
    <location>
        <begin position="239"/>
        <end position="262"/>
    </location>
</feature>
<keyword evidence="3" id="KW-0813">Transport</keyword>
<comment type="subcellular location">
    <subcellularLocation>
        <location evidence="1">Cell membrane</location>
        <topology evidence="1">Multi-pass membrane protein</topology>
    </subcellularLocation>
</comment>
<feature type="transmembrane region" description="Helical" evidence="8">
    <location>
        <begin position="36"/>
        <end position="54"/>
    </location>
</feature>
<organism evidence="9 10">
    <name type="scientific">Brachybacterium huguangmaarense</name>
    <dbReference type="NCBI Taxonomy" id="1652028"/>
    <lineage>
        <taxon>Bacteria</taxon>
        <taxon>Bacillati</taxon>
        <taxon>Actinomycetota</taxon>
        <taxon>Actinomycetes</taxon>
        <taxon>Micrococcales</taxon>
        <taxon>Dermabacteraceae</taxon>
        <taxon>Brachybacterium</taxon>
    </lineage>
</organism>
<dbReference type="InterPro" id="IPR017588">
    <property type="entry name" value="UacT-like"/>
</dbReference>
<keyword evidence="7 8" id="KW-0472">Membrane</keyword>
<reference evidence="9" key="1">
    <citation type="submission" date="2022-10" db="EMBL/GenBank/DDBJ databases">
        <title>Whole-Genome Sequencing of Brachybacterium huguangmaarense BRM-3, Isolated from Betula schmidtii.</title>
        <authorList>
            <person name="Haam D."/>
        </authorList>
    </citation>
    <scope>NUCLEOTIDE SEQUENCE</scope>
    <source>
        <strain evidence="9">BRM-3</strain>
    </source>
</reference>
<gene>
    <name evidence="9" type="ORF">BRM3_14755</name>
</gene>
<keyword evidence="10" id="KW-1185">Reference proteome</keyword>
<name>A0ABY6G0W7_9MICO</name>
<dbReference type="RefSeq" id="WP_263594051.1">
    <property type="nucleotide sequence ID" value="NZ_CP107020.1"/>
</dbReference>
<dbReference type="Proteomes" id="UP001164305">
    <property type="component" value="Chromosome"/>
</dbReference>
<protein>
    <submittedName>
        <fullName evidence="9">Purine permease</fullName>
    </submittedName>
</protein>
<dbReference type="PROSITE" id="PS01116">
    <property type="entry name" value="XANTH_URACIL_PERMASE"/>
    <property type="match status" value="1"/>
</dbReference>
<keyword evidence="4" id="KW-1003">Cell membrane</keyword>
<feature type="transmembrane region" description="Helical" evidence="8">
    <location>
        <begin position="60"/>
        <end position="78"/>
    </location>
</feature>
<evidence type="ECO:0000256" key="5">
    <source>
        <dbReference type="ARBA" id="ARBA00022692"/>
    </source>
</evidence>
<dbReference type="NCBIfam" id="TIGR00801">
    <property type="entry name" value="ncs2"/>
    <property type="match status" value="1"/>
</dbReference>
<dbReference type="InterPro" id="IPR036259">
    <property type="entry name" value="MFS_trans_sf"/>
</dbReference>
<comment type="similarity">
    <text evidence="2">Belongs to the nucleobase:cation symporter-2 (NCS2) (TC 2.A.40) family.</text>
</comment>
<dbReference type="InterPro" id="IPR006043">
    <property type="entry name" value="NCS2"/>
</dbReference>
<dbReference type="EMBL" id="CP107020">
    <property type="protein sequence ID" value="UYG16838.1"/>
    <property type="molecule type" value="Genomic_DNA"/>
</dbReference>
<dbReference type="SUPFAM" id="SSF103473">
    <property type="entry name" value="MFS general substrate transporter"/>
    <property type="match status" value="1"/>
</dbReference>
<sequence>MPDPLAPLPLAPARAVRPEDERLPLARSLVYGTQHVLSMYGGVVAVPLIVGGAAQLSPGQIGVLVASALFVSGITTLLQSLGVPFFGAKLPLVQGTTFGAVSTMLVIIADGDGLPSVFGAVIVAGVIGFLLAPVVSRLQPVFPPVVTGTIIAAMGISLLPVAAGWIMGTEGQAGYGSGLHLALAAITLVAVLILSRIRALSGVAILLGIAVGTVIAALLGAADFSGVTSGAVVALPHPFAFGAPTFHLAAIVPMVVVIIVTLMETTANLFAVTKVVGTDLPPRRLADGLRADMAASALAPLVNSFPATAFAQNIGLISVTRVRSRYTVAAGGVILVLLGLVPLLGRIVAAVPQPVLGGAGIVLFGSVAAAGIRTLAEAPRTDDRDAGHDTLIVAVSLSLAVLPIAVPGLYASLPDLVAMVLGSGVSAAAFSAVLLNLLLKGRGGIRPHDHL</sequence>